<dbReference type="PROSITE" id="PS51007">
    <property type="entry name" value="CYTC"/>
    <property type="match status" value="1"/>
</dbReference>
<dbReference type="EMBL" id="CP043930">
    <property type="protein sequence ID" value="QGQ23059.1"/>
    <property type="molecule type" value="Genomic_DNA"/>
</dbReference>
<dbReference type="InterPro" id="IPR055557">
    <property type="entry name" value="DUF7133"/>
</dbReference>
<dbReference type="InterPro" id="IPR011989">
    <property type="entry name" value="ARM-like"/>
</dbReference>
<dbReference type="PANTHER" id="PTHR33546">
    <property type="entry name" value="LARGE, MULTIFUNCTIONAL SECRETED PROTEIN-RELATED"/>
    <property type="match status" value="1"/>
</dbReference>
<accession>A0A6I6ADL0</accession>
<dbReference type="InterPro" id="IPR011042">
    <property type="entry name" value="6-blade_b-propeller_TolB-like"/>
</dbReference>
<dbReference type="GO" id="GO:0020037">
    <property type="term" value="F:heme binding"/>
    <property type="evidence" value="ECO:0007669"/>
    <property type="project" value="InterPro"/>
</dbReference>
<dbReference type="InterPro" id="IPR016024">
    <property type="entry name" value="ARM-type_fold"/>
</dbReference>
<evidence type="ECO:0000256" key="3">
    <source>
        <dbReference type="ARBA" id="ARBA00023004"/>
    </source>
</evidence>
<dbReference type="PANTHER" id="PTHR33546:SF1">
    <property type="entry name" value="LARGE, MULTIFUNCTIONAL SECRETED PROTEIN"/>
    <property type="match status" value="1"/>
</dbReference>
<reference evidence="6 7" key="1">
    <citation type="submission" date="2019-09" db="EMBL/GenBank/DDBJ databases">
        <title>Gimesia benthica sp. nov., a novel bacterium isolated from deep-sea water of the Northwest Indian Ocean.</title>
        <authorList>
            <person name="Dai X."/>
        </authorList>
    </citation>
    <scope>NUCLEOTIDE SEQUENCE [LARGE SCALE GENOMIC DNA]</scope>
    <source>
        <strain evidence="6 7">E7</strain>
    </source>
</reference>
<dbReference type="Proteomes" id="UP000427281">
    <property type="component" value="Chromosome"/>
</dbReference>
<keyword evidence="3 4" id="KW-0408">Iron</keyword>
<dbReference type="Pfam" id="PF00034">
    <property type="entry name" value="Cytochrom_C"/>
    <property type="match status" value="1"/>
</dbReference>
<proteinExistence type="predicted"/>
<dbReference type="GO" id="GO:0009055">
    <property type="term" value="F:electron transfer activity"/>
    <property type="evidence" value="ECO:0007669"/>
    <property type="project" value="InterPro"/>
</dbReference>
<evidence type="ECO:0000259" key="5">
    <source>
        <dbReference type="PROSITE" id="PS51007"/>
    </source>
</evidence>
<dbReference type="Gene3D" id="1.10.760.10">
    <property type="entry name" value="Cytochrome c-like domain"/>
    <property type="match status" value="1"/>
</dbReference>
<name>A0A6I6ADL0_9PLAN</name>
<dbReference type="Gene3D" id="1.25.10.10">
    <property type="entry name" value="Leucine-rich Repeat Variant"/>
    <property type="match status" value="1"/>
</dbReference>
<keyword evidence="2 4" id="KW-0479">Metal-binding</keyword>
<dbReference type="SUPFAM" id="SSF50952">
    <property type="entry name" value="Soluble quinoprotein glucose dehydrogenase"/>
    <property type="match status" value="1"/>
</dbReference>
<dbReference type="KEGG" id="gim:F1728_10425"/>
<dbReference type="InterPro" id="IPR009056">
    <property type="entry name" value="Cyt_c-like_dom"/>
</dbReference>
<evidence type="ECO:0000256" key="1">
    <source>
        <dbReference type="ARBA" id="ARBA00022617"/>
    </source>
</evidence>
<organism evidence="6 7">
    <name type="scientific">Gimesia benthica</name>
    <dbReference type="NCBI Taxonomy" id="2608982"/>
    <lineage>
        <taxon>Bacteria</taxon>
        <taxon>Pseudomonadati</taxon>
        <taxon>Planctomycetota</taxon>
        <taxon>Planctomycetia</taxon>
        <taxon>Planctomycetales</taxon>
        <taxon>Planctomycetaceae</taxon>
        <taxon>Gimesia</taxon>
    </lineage>
</organism>
<dbReference type="NCBIfam" id="TIGR02603">
    <property type="entry name" value="CxxCH_TIGR02603"/>
    <property type="match status" value="1"/>
</dbReference>
<dbReference type="Gene3D" id="2.120.10.30">
    <property type="entry name" value="TolB, C-terminal domain"/>
    <property type="match status" value="1"/>
</dbReference>
<sequence length="1039" mass="116024">MFCALQDVTLAVERFLMRSILCKPTLLLTVGTILAIGAINAGRITSAENRPMPQDSLAEKLPHLEPTAPEKAEETFRLLNGFRMELLAAEPLVTDPVAMQYDENGLAYVIEMNDYPYTDKSKDEAWAEQKSAPIGKVRVLEDVDGDGKFDRSTIFAEGLSWPTGLAFWKGGVYVSATPDIWYFKDTDGDHKADIKRKVFTGFRKYNVQAVMNNLKWGLDHQIYGAGGSNGGVIQVVGAPKSDPINMGRRDFRFDADTETFEVISGGARFGNTFDDWGNRFLCNIRNPLMHIVLPTKYLQRNRYLPVTSAINDVADAGDAIAVFRASPPEPWRIINAQRVANDPNSRSPKSAKYATGFVTSSSGVTLYRGAAYPSEYYNNAFIGEVAGNLVMRYRIEPDGVTFKADRAHEKVEFLASTDNWFRPVNFLNAPDGTLHVLDMYRENIEHPWSMPEDIKAHLDLTSGRDRGRIYRMLPAKYPDGFQKPEPPRLGEADINRLVAELENPNVWWRDTAHRLIYERQDRRAIPLLIQLFQQSPSALARLHALWSLQGLKALNEELLLQALSDSEPEIRRAGVRLAEPELNQSPALNKKVIALAKDDDSRVRFQTAFTLGEVTGPEAAKALYTIVRQDYGDPWIRTAVLSSLSESTADFLASLLSDVKFAASPQARPLLSQLANVIGTRQQPAEVNRILELAARYNYPDKPRQTAAVQTELLRGLGEGLKRSGKSLLLYATAENTDAARLIRTQISQAKKTVAYRRETSARRLGSIDLLSCTDLAAAQSALLPLLDARETQELQSAVVVALTSFADPRVADLLLEKYPSLTPAIRREIVDRLLRRQDWILQLFSALEDRTVSLSQIPQVRRDILMKSTNPEIQKQAKQLFAGEVLGPRREIIAAYQPALSAKTDLSAGKRIFKRECLTCHRLGQEGYEVGPNLATIKNRTASEILVHVLDPNKEVSPNYLEFVVVTDEGLIETGIIVNETPSSITLKKAENKKVTILRENIDEIKSSGKSLMPEGFEKKIQTQEMADLIAYLLSLEN</sequence>
<evidence type="ECO:0000256" key="4">
    <source>
        <dbReference type="PROSITE-ProRule" id="PRU00433"/>
    </source>
</evidence>
<dbReference type="Pfam" id="PF23500">
    <property type="entry name" value="DUF7133"/>
    <property type="match status" value="1"/>
</dbReference>
<dbReference type="InterPro" id="IPR036909">
    <property type="entry name" value="Cyt_c-like_dom_sf"/>
</dbReference>
<evidence type="ECO:0000256" key="2">
    <source>
        <dbReference type="ARBA" id="ARBA00022723"/>
    </source>
</evidence>
<keyword evidence="1 4" id="KW-0349">Heme</keyword>
<dbReference type="SUPFAM" id="SSF48371">
    <property type="entry name" value="ARM repeat"/>
    <property type="match status" value="1"/>
</dbReference>
<dbReference type="InterPro" id="IPR013428">
    <property type="entry name" value="Membrane-bound_put_N"/>
</dbReference>
<keyword evidence="7" id="KW-1185">Reference proteome</keyword>
<gene>
    <name evidence="6" type="ORF">F1728_10425</name>
</gene>
<dbReference type="GO" id="GO:0046872">
    <property type="term" value="F:metal ion binding"/>
    <property type="evidence" value="ECO:0007669"/>
    <property type="project" value="UniProtKB-KW"/>
</dbReference>
<dbReference type="Pfam" id="PF13646">
    <property type="entry name" value="HEAT_2"/>
    <property type="match status" value="1"/>
</dbReference>
<evidence type="ECO:0000313" key="7">
    <source>
        <dbReference type="Proteomes" id="UP000427281"/>
    </source>
</evidence>
<dbReference type="SUPFAM" id="SSF46626">
    <property type="entry name" value="Cytochrome c"/>
    <property type="match status" value="1"/>
</dbReference>
<protein>
    <submittedName>
        <fullName evidence="6">C-type cytochrome</fullName>
    </submittedName>
</protein>
<evidence type="ECO:0000313" key="6">
    <source>
        <dbReference type="EMBL" id="QGQ23059.1"/>
    </source>
</evidence>
<feature type="domain" description="Cytochrome c" evidence="5">
    <location>
        <begin position="905"/>
        <end position="1038"/>
    </location>
</feature>
<dbReference type="InterPro" id="IPR013427">
    <property type="entry name" value="Haem-bd_dom_put"/>
</dbReference>
<dbReference type="NCBIfam" id="TIGR02604">
    <property type="entry name" value="Piru_Ver_Nterm"/>
    <property type="match status" value="1"/>
</dbReference>
<dbReference type="InterPro" id="IPR011041">
    <property type="entry name" value="Quinoprot_gluc/sorb_DH_b-prop"/>
</dbReference>
<dbReference type="AlphaFoldDB" id="A0A6I6ADL0"/>